<evidence type="ECO:0000256" key="2">
    <source>
        <dbReference type="ARBA" id="ARBA00034247"/>
    </source>
</evidence>
<feature type="transmembrane region" description="Helical" evidence="3">
    <location>
        <begin position="133"/>
        <end position="153"/>
    </location>
</feature>
<feature type="transmembrane region" description="Helical" evidence="3">
    <location>
        <begin position="184"/>
        <end position="204"/>
    </location>
</feature>
<dbReference type="InterPro" id="IPR000160">
    <property type="entry name" value="GGDEF_dom"/>
</dbReference>
<gene>
    <name evidence="5" type="ORF">SAMN04488060_1186</name>
</gene>
<feature type="transmembrane region" description="Helical" evidence="3">
    <location>
        <begin position="160"/>
        <end position="178"/>
    </location>
</feature>
<dbReference type="STRING" id="604088.SAMN04488060_1186"/>
<dbReference type="CDD" id="cd01949">
    <property type="entry name" value="GGDEF"/>
    <property type="match status" value="1"/>
</dbReference>
<protein>
    <recommendedName>
        <fullName evidence="1">diguanylate cyclase</fullName>
        <ecNumber evidence="1">2.7.7.65</ecNumber>
    </recommendedName>
</protein>
<evidence type="ECO:0000256" key="3">
    <source>
        <dbReference type="SAM" id="Phobius"/>
    </source>
</evidence>
<dbReference type="EMBL" id="FOWZ01000002">
    <property type="protein sequence ID" value="SFP05742.1"/>
    <property type="molecule type" value="Genomic_DNA"/>
</dbReference>
<evidence type="ECO:0000313" key="6">
    <source>
        <dbReference type="Proteomes" id="UP000199331"/>
    </source>
</evidence>
<dbReference type="PANTHER" id="PTHR45138:SF9">
    <property type="entry name" value="DIGUANYLATE CYCLASE DGCM-RELATED"/>
    <property type="match status" value="1"/>
</dbReference>
<dbReference type="EC" id="2.7.7.65" evidence="1"/>
<dbReference type="Proteomes" id="UP000199331">
    <property type="component" value="Unassembled WGS sequence"/>
</dbReference>
<dbReference type="InterPro" id="IPR043128">
    <property type="entry name" value="Rev_trsase/Diguanyl_cyclase"/>
</dbReference>
<dbReference type="GO" id="GO:0052621">
    <property type="term" value="F:diguanylate cyclase activity"/>
    <property type="evidence" value="ECO:0007669"/>
    <property type="project" value="UniProtKB-EC"/>
</dbReference>
<dbReference type="SMART" id="SM00267">
    <property type="entry name" value="GGDEF"/>
    <property type="match status" value="1"/>
</dbReference>
<feature type="transmembrane region" description="Helical" evidence="3">
    <location>
        <begin position="101"/>
        <end position="121"/>
    </location>
</feature>
<feature type="domain" description="GGDEF" evidence="4">
    <location>
        <begin position="261"/>
        <end position="397"/>
    </location>
</feature>
<evidence type="ECO:0000259" key="4">
    <source>
        <dbReference type="PROSITE" id="PS50887"/>
    </source>
</evidence>
<keyword evidence="3" id="KW-0812">Transmembrane</keyword>
<feature type="transmembrane region" description="Helical" evidence="3">
    <location>
        <begin position="45"/>
        <end position="63"/>
    </location>
</feature>
<organism evidence="5 6">
    <name type="scientific">Qipengyuania nanhaisediminis</name>
    <dbReference type="NCBI Taxonomy" id="604088"/>
    <lineage>
        <taxon>Bacteria</taxon>
        <taxon>Pseudomonadati</taxon>
        <taxon>Pseudomonadota</taxon>
        <taxon>Alphaproteobacteria</taxon>
        <taxon>Sphingomonadales</taxon>
        <taxon>Erythrobacteraceae</taxon>
        <taxon>Qipengyuania</taxon>
    </lineage>
</organism>
<dbReference type="PANTHER" id="PTHR45138">
    <property type="entry name" value="REGULATORY COMPONENTS OF SENSORY TRANSDUCTION SYSTEM"/>
    <property type="match status" value="1"/>
</dbReference>
<keyword evidence="3" id="KW-1133">Transmembrane helix</keyword>
<comment type="catalytic activity">
    <reaction evidence="2">
        <text>2 GTP = 3',3'-c-di-GMP + 2 diphosphate</text>
        <dbReference type="Rhea" id="RHEA:24898"/>
        <dbReference type="ChEBI" id="CHEBI:33019"/>
        <dbReference type="ChEBI" id="CHEBI:37565"/>
        <dbReference type="ChEBI" id="CHEBI:58805"/>
        <dbReference type="EC" id="2.7.7.65"/>
    </reaction>
</comment>
<reference evidence="6" key="1">
    <citation type="submission" date="2016-10" db="EMBL/GenBank/DDBJ databases">
        <authorList>
            <person name="Varghese N."/>
            <person name="Submissions S."/>
        </authorList>
    </citation>
    <scope>NUCLEOTIDE SEQUENCE [LARGE SCALE GENOMIC DNA]</scope>
    <source>
        <strain evidence="6">CGMCC 1.7715</strain>
    </source>
</reference>
<dbReference type="Pfam" id="PF00990">
    <property type="entry name" value="GGDEF"/>
    <property type="match status" value="1"/>
</dbReference>
<evidence type="ECO:0000256" key="1">
    <source>
        <dbReference type="ARBA" id="ARBA00012528"/>
    </source>
</evidence>
<feature type="transmembrane region" description="Helical" evidence="3">
    <location>
        <begin position="69"/>
        <end position="89"/>
    </location>
</feature>
<dbReference type="InterPro" id="IPR029787">
    <property type="entry name" value="Nucleotide_cyclase"/>
</dbReference>
<accession>A0A1I5M812</accession>
<dbReference type="NCBIfam" id="TIGR00254">
    <property type="entry name" value="GGDEF"/>
    <property type="match status" value="1"/>
</dbReference>
<keyword evidence="6" id="KW-1185">Reference proteome</keyword>
<dbReference type="SUPFAM" id="SSF55073">
    <property type="entry name" value="Nucleotide cyclase"/>
    <property type="match status" value="1"/>
</dbReference>
<keyword evidence="3" id="KW-0472">Membrane</keyword>
<sequence>MGQEGESRVKTANGFSVAPERDADWLRASWRETVRSVLITEQRAFSANVLSVLAIAAAVLFLANPEAYVLPLIMRVLALVGAHMSYNHLRRQIDTGRSLEPALRILSIMLFFGGMSWAYLLLPSLAQPLNEPLRLLIAAGTITGVGLIVTMTAPLREQTFAFMIGFLLTLFVALYLYAGDALLPYAIGTTALVIGVSMFAFATAQQRSVSADMLVENRRLNEDLADALAQAEFLAKHDPLTGLYNRRALFEYGLVDGQTQDIAHLLLVDLDHFKNINDTYGHDMGDKALIEASKLMRDALRAYGEGYHFAARLGGEEFCVFLDEPDAERALVFAEDLREGLAMLHEVIGLPSGATSASIGMGPHDRGSTIDESLRRADAAMYDAKTEGRNRVRQVDR</sequence>
<proteinExistence type="predicted"/>
<name>A0A1I5M812_9SPHN</name>
<dbReference type="AlphaFoldDB" id="A0A1I5M812"/>
<dbReference type="Gene3D" id="3.30.70.270">
    <property type="match status" value="1"/>
</dbReference>
<dbReference type="InterPro" id="IPR050469">
    <property type="entry name" value="Diguanylate_Cyclase"/>
</dbReference>
<evidence type="ECO:0000313" key="5">
    <source>
        <dbReference type="EMBL" id="SFP05742.1"/>
    </source>
</evidence>
<dbReference type="PROSITE" id="PS50887">
    <property type="entry name" value="GGDEF"/>
    <property type="match status" value="1"/>
</dbReference>